<protein>
    <submittedName>
        <fullName evidence="2">Uncharacterized protein</fullName>
    </submittedName>
</protein>
<evidence type="ECO:0000256" key="1">
    <source>
        <dbReference type="SAM" id="MobiDB-lite"/>
    </source>
</evidence>
<reference evidence="2" key="1">
    <citation type="submission" date="2024-05" db="EMBL/GenBank/DDBJ databases">
        <title>Metabacillus sp. nov., isolated from the rhizosphere soil of tomato plants.</title>
        <authorList>
            <person name="Ma R."/>
        </authorList>
    </citation>
    <scope>NUCLEOTIDE SEQUENCE</scope>
    <source>
        <strain evidence="2">DBTR6</strain>
    </source>
</reference>
<organism evidence="2 3">
    <name type="scientific">Metabacillus rhizolycopersici</name>
    <dbReference type="NCBI Taxonomy" id="2875709"/>
    <lineage>
        <taxon>Bacteria</taxon>
        <taxon>Bacillati</taxon>
        <taxon>Bacillota</taxon>
        <taxon>Bacilli</taxon>
        <taxon>Bacillales</taxon>
        <taxon>Bacillaceae</taxon>
        <taxon>Metabacillus</taxon>
    </lineage>
</organism>
<dbReference type="RefSeq" id="WP_224139807.1">
    <property type="nucleotide sequence ID" value="NZ_JAIQUM010000033.1"/>
</dbReference>
<gene>
    <name evidence="2" type="ORF">K9V48_14950</name>
</gene>
<sequence length="54" mass="6087">MARGKHFNHKEKGHEPTISKQGQEVEAKANKHIEYEINTVATEDAAPVSMKIEK</sequence>
<dbReference type="Proteomes" id="UP001165287">
    <property type="component" value="Unassembled WGS sequence"/>
</dbReference>
<name>A0ABS7UTC5_9BACI</name>
<proteinExistence type="predicted"/>
<feature type="compositionally biased region" description="Basic and acidic residues" evidence="1">
    <location>
        <begin position="10"/>
        <end position="27"/>
    </location>
</feature>
<keyword evidence="3" id="KW-1185">Reference proteome</keyword>
<evidence type="ECO:0000313" key="3">
    <source>
        <dbReference type="Proteomes" id="UP001165287"/>
    </source>
</evidence>
<dbReference type="EMBL" id="JAIQUM010000033">
    <property type="protein sequence ID" value="MBZ5751513.1"/>
    <property type="molecule type" value="Genomic_DNA"/>
</dbReference>
<comment type="caution">
    <text evidence="2">The sequence shown here is derived from an EMBL/GenBank/DDBJ whole genome shotgun (WGS) entry which is preliminary data.</text>
</comment>
<feature type="region of interest" description="Disordered" evidence="1">
    <location>
        <begin position="1"/>
        <end position="27"/>
    </location>
</feature>
<evidence type="ECO:0000313" key="2">
    <source>
        <dbReference type="EMBL" id="MBZ5751513.1"/>
    </source>
</evidence>
<accession>A0ABS7UTC5</accession>